<dbReference type="GO" id="GO:0070382">
    <property type="term" value="C:exocytic vesicle"/>
    <property type="evidence" value="ECO:0007669"/>
    <property type="project" value="TreeGrafter"/>
</dbReference>
<dbReference type="PANTHER" id="PTHR10024">
    <property type="entry name" value="SYNAPTOTAGMIN"/>
    <property type="match status" value="1"/>
</dbReference>
<feature type="transmembrane region" description="Helical" evidence="3">
    <location>
        <begin position="25"/>
        <end position="44"/>
    </location>
</feature>
<dbReference type="Gene3D" id="2.60.40.150">
    <property type="entry name" value="C2 domain"/>
    <property type="match status" value="2"/>
</dbReference>
<organism evidence="5 6">
    <name type="scientific">Petrolisthes manimaculis</name>
    <dbReference type="NCBI Taxonomy" id="1843537"/>
    <lineage>
        <taxon>Eukaryota</taxon>
        <taxon>Metazoa</taxon>
        <taxon>Ecdysozoa</taxon>
        <taxon>Arthropoda</taxon>
        <taxon>Crustacea</taxon>
        <taxon>Multicrustacea</taxon>
        <taxon>Malacostraca</taxon>
        <taxon>Eumalacostraca</taxon>
        <taxon>Eucarida</taxon>
        <taxon>Decapoda</taxon>
        <taxon>Pleocyemata</taxon>
        <taxon>Anomura</taxon>
        <taxon>Galatheoidea</taxon>
        <taxon>Porcellanidae</taxon>
        <taxon>Petrolisthes</taxon>
    </lineage>
</organism>
<dbReference type="GO" id="GO:0005886">
    <property type="term" value="C:plasma membrane"/>
    <property type="evidence" value="ECO:0007669"/>
    <property type="project" value="TreeGrafter"/>
</dbReference>
<evidence type="ECO:0000313" key="6">
    <source>
        <dbReference type="Proteomes" id="UP001292094"/>
    </source>
</evidence>
<evidence type="ECO:0000256" key="3">
    <source>
        <dbReference type="SAM" id="Phobius"/>
    </source>
</evidence>
<dbReference type="PRINTS" id="PR00360">
    <property type="entry name" value="C2DOMAIN"/>
</dbReference>
<feature type="region of interest" description="Disordered" evidence="2">
    <location>
        <begin position="57"/>
        <end position="116"/>
    </location>
</feature>
<keyword evidence="6" id="KW-1185">Reference proteome</keyword>
<feature type="region of interest" description="Disordered" evidence="2">
    <location>
        <begin position="153"/>
        <end position="178"/>
    </location>
</feature>
<evidence type="ECO:0000256" key="2">
    <source>
        <dbReference type="SAM" id="MobiDB-lite"/>
    </source>
</evidence>
<dbReference type="GO" id="GO:0001786">
    <property type="term" value="F:phosphatidylserine binding"/>
    <property type="evidence" value="ECO:0007669"/>
    <property type="project" value="TreeGrafter"/>
</dbReference>
<dbReference type="AlphaFoldDB" id="A0AAE1UL52"/>
<keyword evidence="1" id="KW-0677">Repeat</keyword>
<dbReference type="CDD" id="cd08404">
    <property type="entry name" value="C2B_Synaptotagmin-4"/>
    <property type="match status" value="1"/>
</dbReference>
<evidence type="ECO:0000259" key="4">
    <source>
        <dbReference type="PROSITE" id="PS50004"/>
    </source>
</evidence>
<keyword evidence="3" id="KW-0812">Transmembrane</keyword>
<dbReference type="FunFam" id="2.60.40.150:FF:000039">
    <property type="entry name" value="Synaptotagmin 11"/>
    <property type="match status" value="1"/>
</dbReference>
<dbReference type="GO" id="GO:0005509">
    <property type="term" value="F:calcium ion binding"/>
    <property type="evidence" value="ECO:0007669"/>
    <property type="project" value="TreeGrafter"/>
</dbReference>
<dbReference type="CDD" id="cd08388">
    <property type="entry name" value="C2A_Synaptotagmin-4-11"/>
    <property type="match status" value="1"/>
</dbReference>
<feature type="domain" description="C2" evidence="4">
    <location>
        <begin position="188"/>
        <end position="310"/>
    </location>
</feature>
<dbReference type="EMBL" id="JAWZYT010000041">
    <property type="protein sequence ID" value="KAK4329028.1"/>
    <property type="molecule type" value="Genomic_DNA"/>
</dbReference>
<dbReference type="FunFam" id="2.60.40.150:FF:000181">
    <property type="entry name" value="Synaptotagmin 4"/>
    <property type="match status" value="1"/>
</dbReference>
<dbReference type="PROSITE" id="PS50004">
    <property type="entry name" value="C2"/>
    <property type="match status" value="2"/>
</dbReference>
<dbReference type="PANTHER" id="PTHR10024:SF369">
    <property type="entry name" value="FI18813P1"/>
    <property type="match status" value="1"/>
</dbReference>
<feature type="domain" description="C2" evidence="4">
    <location>
        <begin position="325"/>
        <end position="463"/>
    </location>
</feature>
<dbReference type="GO" id="GO:0030424">
    <property type="term" value="C:axon"/>
    <property type="evidence" value="ECO:0007669"/>
    <property type="project" value="TreeGrafter"/>
</dbReference>
<dbReference type="GO" id="GO:0005544">
    <property type="term" value="F:calcium-dependent phospholipid binding"/>
    <property type="evidence" value="ECO:0007669"/>
    <property type="project" value="TreeGrafter"/>
</dbReference>
<dbReference type="GO" id="GO:0048791">
    <property type="term" value="P:calcium ion-regulated exocytosis of neurotransmitter"/>
    <property type="evidence" value="ECO:0007669"/>
    <property type="project" value="TreeGrafter"/>
</dbReference>
<dbReference type="InterPro" id="IPR000008">
    <property type="entry name" value="C2_dom"/>
</dbReference>
<feature type="compositionally biased region" description="Low complexity" evidence="2">
    <location>
        <begin position="82"/>
        <end position="106"/>
    </location>
</feature>
<dbReference type="InterPro" id="IPR001565">
    <property type="entry name" value="Synaptotagmin"/>
</dbReference>
<evidence type="ECO:0000313" key="5">
    <source>
        <dbReference type="EMBL" id="KAK4329028.1"/>
    </source>
</evidence>
<sequence length="467" mass="52205">MCLALSVWDVLKEWWEEKGVLHDKSVWVVVAVTATVLVGVVYACRVRRKYFTSKKTGEGRTVTLRPPKAVKNPQPQSHYLKKSPSPTGTKTPPGGKSPTGGSSTPGARSPTATLPPGGVLCTCPSPRLTSPAHQTSICTCPPKTRGVKVCEESEQVNYENERDKPSTPSKEELELNERNLTKESGPTRLGKLHFKLRYNFDKNALVVTIVKCTDLPTKEPGVACCDPYVKLQLLPEKQHKVKTRVLRKTQSPLYDEDFTFYGINYSQLQNITLHFVVLSFDRYSRDDIIGEVVSPLSQLDLTNTEATIALTREISPRSLKIRSQGRGELLVSLCHQPAANRLTVVVLKARNLPKMDITGLSDPYVKIYLLYNGQRLAKKKTHVKKRTLNPVFNESFVFDLPAGVEGLDTISLEFLLLDWDRVTKNEVIGRLELGGTRATACGSANHHWSEVVTSPRRQIAEWHKLRE</sequence>
<dbReference type="Pfam" id="PF00168">
    <property type="entry name" value="C2"/>
    <property type="match status" value="2"/>
</dbReference>
<evidence type="ECO:0000256" key="1">
    <source>
        <dbReference type="ARBA" id="ARBA00022737"/>
    </source>
</evidence>
<dbReference type="Proteomes" id="UP001292094">
    <property type="component" value="Unassembled WGS sequence"/>
</dbReference>
<proteinExistence type="predicted"/>
<dbReference type="SUPFAM" id="SSF49562">
    <property type="entry name" value="C2 domain (Calcium/lipid-binding domain, CaLB)"/>
    <property type="match status" value="2"/>
</dbReference>
<reference evidence="5" key="1">
    <citation type="submission" date="2023-11" db="EMBL/GenBank/DDBJ databases">
        <title>Genome assemblies of two species of porcelain crab, Petrolisthes cinctipes and Petrolisthes manimaculis (Anomura: Porcellanidae).</title>
        <authorList>
            <person name="Angst P."/>
        </authorList>
    </citation>
    <scope>NUCLEOTIDE SEQUENCE</scope>
    <source>
        <strain evidence="5">PB745_02</strain>
        <tissue evidence="5">Gill</tissue>
    </source>
</reference>
<dbReference type="GO" id="GO:0000149">
    <property type="term" value="F:SNARE binding"/>
    <property type="evidence" value="ECO:0007669"/>
    <property type="project" value="TreeGrafter"/>
</dbReference>
<dbReference type="GO" id="GO:0098793">
    <property type="term" value="C:presynapse"/>
    <property type="evidence" value="ECO:0007669"/>
    <property type="project" value="GOC"/>
</dbReference>
<keyword evidence="3" id="KW-0472">Membrane</keyword>
<comment type="caution">
    <text evidence="5">The sequence shown here is derived from an EMBL/GenBank/DDBJ whole genome shotgun (WGS) entry which is preliminary data.</text>
</comment>
<dbReference type="GO" id="GO:0006906">
    <property type="term" value="P:vesicle fusion"/>
    <property type="evidence" value="ECO:0007669"/>
    <property type="project" value="TreeGrafter"/>
</dbReference>
<dbReference type="PRINTS" id="PR00399">
    <property type="entry name" value="SYNAPTOTAGMN"/>
</dbReference>
<dbReference type="InterPro" id="IPR035892">
    <property type="entry name" value="C2_domain_sf"/>
</dbReference>
<dbReference type="GO" id="GO:0030276">
    <property type="term" value="F:clathrin binding"/>
    <property type="evidence" value="ECO:0007669"/>
    <property type="project" value="TreeGrafter"/>
</dbReference>
<name>A0AAE1UL52_9EUCA</name>
<dbReference type="SMART" id="SM00239">
    <property type="entry name" value="C2"/>
    <property type="match status" value="2"/>
</dbReference>
<gene>
    <name evidence="5" type="ORF">Pmani_000585</name>
</gene>
<protein>
    <recommendedName>
        <fullName evidence="4">C2 domain-containing protein</fullName>
    </recommendedName>
</protein>
<keyword evidence="3" id="KW-1133">Transmembrane helix</keyword>
<feature type="compositionally biased region" description="Basic and acidic residues" evidence="2">
    <location>
        <begin position="159"/>
        <end position="178"/>
    </location>
</feature>
<accession>A0AAE1UL52</accession>